<dbReference type="AlphaFoldDB" id="A0A1L3JDE5"/>
<feature type="transmembrane region" description="Helical" evidence="9">
    <location>
        <begin position="516"/>
        <end position="538"/>
    </location>
</feature>
<dbReference type="KEGG" id="sphl:LPB140_10635"/>
<feature type="transmembrane region" description="Helical" evidence="9">
    <location>
        <begin position="584"/>
        <end position="604"/>
    </location>
</feature>
<keyword evidence="2 9" id="KW-0813">Transport</keyword>
<keyword evidence="8 9" id="KW-0472">Membrane</keyword>
<evidence type="ECO:0000256" key="5">
    <source>
        <dbReference type="ARBA" id="ARBA00022967"/>
    </source>
</evidence>
<dbReference type="EC" id="7.1.3.1" evidence="9"/>
<sequence length="700" mass="71909">MSLSLIAIICGLLAVIYGFVTSRQVLGASAGNEKMQEIAAAIQEGASAYLGRQYRAIAIVGVVVAILVGWFLGVTSAVGFVIGALLSGVAGYIGMNISVRANVRTAAAAQTGLQQGLTMAFRAGAITGMLVAGLALLAISCFFYFLTDVQGMRPNDRHVIDALVSLAFGASLISIFARLGGGIFTKAADVGADLVGKVEAGIPEDDPRNPAVIADNVGDNVGDCAGMAADLFETYVVTVGATMVLIALLVKSAGDLLMPLMSLPLLIGGVCIITSIIGTYAVRLGSSNNIMGAMYKGFLLTAILSIPAIWLSISHALGGMETLIGADLEGNGGFTGRTLFYCSLLGLIVTALIIWITEYYTSTEYRPVRSIAKASETGHGTNVIQGLAISLESTALPTLVICAGIIIAHQLAGLIGIAFAATAMLALAGMVVALDAYGPVTDNAGGIAEMAGMDDSVREKTDALDAVGNTTKAVTKGYAIGSAGLAALVLFAAFTADLREFFPNLTVNFSLENPYVIVGLLLGALLPYLFGAMGMTAVGRAAGEVVKDVREQFKNNPGIMTYETKPNYARTVDLVTKAAIKEMIIPSLLPVLAPIVVYFVIAMVAGPANAFAAVGALLLGVIVGGLFVAISMTSGGGAWDNAKKYIEDGHHGGKGSDAHKAAVTGDTVGDPYKDTAGPAVNPMIKITNIVALLLLAALAA</sequence>
<keyword evidence="9" id="KW-1003">Cell membrane</keyword>
<dbReference type="OrthoDB" id="9808652at2"/>
<dbReference type="STRING" id="1913578.LPB140_10635"/>
<dbReference type="NCBIfam" id="TIGR01104">
    <property type="entry name" value="V_PPase"/>
    <property type="match status" value="1"/>
</dbReference>
<dbReference type="GO" id="GO:0000287">
    <property type="term" value="F:magnesium ion binding"/>
    <property type="evidence" value="ECO:0007669"/>
    <property type="project" value="UniProtKB-UniRule"/>
</dbReference>
<dbReference type="GO" id="GO:0012505">
    <property type="term" value="C:endomembrane system"/>
    <property type="evidence" value="ECO:0007669"/>
    <property type="project" value="UniProtKB-SubCell"/>
</dbReference>
<dbReference type="GO" id="GO:0005886">
    <property type="term" value="C:plasma membrane"/>
    <property type="evidence" value="ECO:0007669"/>
    <property type="project" value="UniProtKB-SubCell"/>
</dbReference>
<feature type="transmembrane region" description="Helical" evidence="9">
    <location>
        <begin position="382"/>
        <end position="408"/>
    </location>
</feature>
<feature type="transmembrane region" description="Helical" evidence="9">
    <location>
        <begin position="235"/>
        <end position="254"/>
    </location>
</feature>
<dbReference type="GO" id="GO:0004427">
    <property type="term" value="F:inorganic diphosphate phosphatase activity"/>
    <property type="evidence" value="ECO:0007669"/>
    <property type="project" value="UniProtKB-UniRule"/>
</dbReference>
<evidence type="ECO:0000256" key="9">
    <source>
        <dbReference type="HAMAP-Rule" id="MF_01129"/>
    </source>
</evidence>
<keyword evidence="9" id="KW-0375">Hydrogen ion transport</keyword>
<feature type="transmembrane region" description="Helical" evidence="9">
    <location>
        <begin position="294"/>
        <end position="318"/>
    </location>
</feature>
<keyword evidence="11" id="KW-1185">Reference proteome</keyword>
<comment type="caution">
    <text evidence="9">Lacks conserved residue(s) required for the propagation of feature annotation.</text>
</comment>
<evidence type="ECO:0000256" key="7">
    <source>
        <dbReference type="ARBA" id="ARBA00023065"/>
    </source>
</evidence>
<dbReference type="EMBL" id="CP018154">
    <property type="protein sequence ID" value="APG63171.1"/>
    <property type="molecule type" value="Genomic_DNA"/>
</dbReference>
<keyword evidence="6 9" id="KW-1133">Transmembrane helix</keyword>
<feature type="transmembrane region" description="Helical" evidence="9">
    <location>
        <begin position="414"/>
        <end position="434"/>
    </location>
</feature>
<protein>
    <recommendedName>
        <fullName evidence="9">K(+)-insensitive pyrophosphate-energized proton pump</fullName>
        <ecNumber evidence="9">7.1.3.1</ecNumber>
    </recommendedName>
    <alternativeName>
        <fullName evidence="9">Membrane-bound proton-translocating pyrophosphatase</fullName>
    </alternativeName>
    <alternativeName>
        <fullName evidence="9">Pyrophosphate-energized inorganic pyrophosphatase</fullName>
        <shortName evidence="9">H(+)-PPase</shortName>
    </alternativeName>
</protein>
<keyword evidence="7 9" id="KW-0406">Ion transport</keyword>
<dbReference type="NCBIfam" id="NF001960">
    <property type="entry name" value="PRK00733.3-5"/>
    <property type="match status" value="1"/>
</dbReference>
<comment type="function">
    <text evidence="9">Proton pump that utilizes the energy of pyrophosphate hydrolysis as the driving force for proton movement across the membrane. Generates a proton motive force.</text>
</comment>
<feature type="transmembrane region" description="Helical" evidence="9">
    <location>
        <begin position="338"/>
        <end position="361"/>
    </location>
</feature>
<evidence type="ECO:0000256" key="3">
    <source>
        <dbReference type="ARBA" id="ARBA00022692"/>
    </source>
</evidence>
<organism evidence="10 11">
    <name type="scientific">Sphingorhabdus lutea</name>
    <dbReference type="NCBI Taxonomy" id="1913578"/>
    <lineage>
        <taxon>Bacteria</taxon>
        <taxon>Pseudomonadati</taxon>
        <taxon>Pseudomonadota</taxon>
        <taxon>Alphaproteobacteria</taxon>
        <taxon>Sphingomonadales</taxon>
        <taxon>Sphingomonadaceae</taxon>
        <taxon>Sphingorhabdus</taxon>
    </lineage>
</organism>
<dbReference type="InterPro" id="IPR004131">
    <property type="entry name" value="PPase-energised_H-pump"/>
</dbReference>
<feature type="transmembrane region" description="Helical" evidence="9">
    <location>
        <begin position="610"/>
        <end position="630"/>
    </location>
</feature>
<evidence type="ECO:0000256" key="4">
    <source>
        <dbReference type="ARBA" id="ARBA00022842"/>
    </source>
</evidence>
<dbReference type="PIRSF" id="PIRSF001265">
    <property type="entry name" value="H+-PPase"/>
    <property type="match status" value="1"/>
</dbReference>
<comment type="cofactor">
    <cofactor evidence="9">
        <name>Mg(2+)</name>
        <dbReference type="ChEBI" id="CHEBI:18420"/>
    </cofactor>
</comment>
<dbReference type="Pfam" id="PF03030">
    <property type="entry name" value="H_PPase"/>
    <property type="match status" value="1"/>
</dbReference>
<dbReference type="NCBIfam" id="NF001951">
    <property type="entry name" value="PRK00733.1-2"/>
    <property type="match status" value="1"/>
</dbReference>
<feature type="site" description="Determinant of potassium independence" evidence="9">
    <location>
        <position position="472"/>
    </location>
</feature>
<keyword evidence="3 9" id="KW-0812">Transmembrane</keyword>
<keyword evidence="5 9" id="KW-1278">Translocase</keyword>
<comment type="similarity">
    <text evidence="9">Belongs to the H(+)-translocating pyrophosphatase (TC 3.A.10) family. K(+)-insensitive subfamily.</text>
</comment>
<comment type="subunit">
    <text evidence="9">Homodimer.</text>
</comment>
<evidence type="ECO:0000313" key="11">
    <source>
        <dbReference type="Proteomes" id="UP000242561"/>
    </source>
</evidence>
<feature type="transmembrane region" description="Helical" evidence="9">
    <location>
        <begin position="78"/>
        <end position="99"/>
    </location>
</feature>
<comment type="catalytic activity">
    <reaction evidence="9">
        <text>diphosphate + H2O + H(+)(in) = 2 phosphate + 2 H(+)(out)</text>
        <dbReference type="Rhea" id="RHEA:13973"/>
        <dbReference type="ChEBI" id="CHEBI:15377"/>
        <dbReference type="ChEBI" id="CHEBI:15378"/>
        <dbReference type="ChEBI" id="CHEBI:33019"/>
        <dbReference type="ChEBI" id="CHEBI:43474"/>
        <dbReference type="EC" id="7.1.3.1"/>
    </reaction>
</comment>
<reference evidence="10 11" key="1">
    <citation type="submission" date="2016-11" db="EMBL/GenBank/DDBJ databases">
        <title>Sphingorhabdus sp. LPB0140, isolated from marine environment.</title>
        <authorList>
            <person name="Kim E."/>
            <person name="Yi H."/>
        </authorList>
    </citation>
    <scope>NUCLEOTIDE SEQUENCE [LARGE SCALE GENOMIC DNA]</scope>
    <source>
        <strain evidence="10 11">LPB0140</strain>
    </source>
</reference>
<keyword evidence="4 9" id="KW-0460">Magnesium</keyword>
<dbReference type="RefSeq" id="WP_072559822.1">
    <property type="nucleotide sequence ID" value="NZ_CP018154.1"/>
</dbReference>
<comment type="subcellular location">
    <subcellularLocation>
        <location evidence="9">Cell membrane</location>
        <topology evidence="9">Multi-pass membrane protein</topology>
    </subcellularLocation>
    <subcellularLocation>
        <location evidence="1">Endomembrane system</location>
        <topology evidence="1">Multi-pass membrane protein</topology>
    </subcellularLocation>
</comment>
<feature type="transmembrane region" description="Helical" evidence="9">
    <location>
        <begin position="6"/>
        <end position="26"/>
    </location>
</feature>
<feature type="transmembrane region" description="Helical" evidence="9">
    <location>
        <begin position="54"/>
        <end position="72"/>
    </location>
</feature>
<feature type="transmembrane region" description="Helical" evidence="9">
    <location>
        <begin position="478"/>
        <end position="496"/>
    </location>
</feature>
<evidence type="ECO:0000313" key="10">
    <source>
        <dbReference type="EMBL" id="APG63171.1"/>
    </source>
</evidence>
<accession>A0A1L3JDE5</accession>
<feature type="transmembrane region" description="Helical" evidence="9">
    <location>
        <begin position="158"/>
        <end position="177"/>
    </location>
</feature>
<gene>
    <name evidence="9 10" type="primary">hppA</name>
    <name evidence="10" type="ORF">LPB140_10635</name>
</gene>
<dbReference type="Proteomes" id="UP000242561">
    <property type="component" value="Chromosome"/>
</dbReference>
<feature type="transmembrane region" description="Helical" evidence="9">
    <location>
        <begin position="120"/>
        <end position="146"/>
    </location>
</feature>
<evidence type="ECO:0000256" key="2">
    <source>
        <dbReference type="ARBA" id="ARBA00022448"/>
    </source>
</evidence>
<evidence type="ECO:0000256" key="1">
    <source>
        <dbReference type="ARBA" id="ARBA00004127"/>
    </source>
</evidence>
<dbReference type="HAMAP" id="MF_01129">
    <property type="entry name" value="PPase_energized_pump"/>
    <property type="match status" value="1"/>
</dbReference>
<evidence type="ECO:0000256" key="6">
    <source>
        <dbReference type="ARBA" id="ARBA00022989"/>
    </source>
</evidence>
<name>A0A1L3JDE5_9SPHN</name>
<dbReference type="GO" id="GO:0009678">
    <property type="term" value="F:diphosphate hydrolysis-driven proton transmembrane transporter activity"/>
    <property type="evidence" value="ECO:0007669"/>
    <property type="project" value="UniProtKB-UniRule"/>
</dbReference>
<feature type="transmembrane region" description="Helical" evidence="9">
    <location>
        <begin position="260"/>
        <end position="282"/>
    </location>
</feature>
<proteinExistence type="inferred from homology"/>
<evidence type="ECO:0000256" key="8">
    <source>
        <dbReference type="ARBA" id="ARBA00023136"/>
    </source>
</evidence>
<dbReference type="PANTHER" id="PTHR31998">
    <property type="entry name" value="K(+)-INSENSITIVE PYROPHOSPHATE-ENERGIZED PROTON PUMP"/>
    <property type="match status" value="1"/>
</dbReference>